<proteinExistence type="predicted"/>
<accession>A0A4Y1YPZ9</accession>
<sequence>MPDNNEFFSKNLTDVAILPTDKFQDWDAFVMSCPEATFFHRAGWKQVIEQAFGHKTWFLYVEENGQIQGVLPLAEVNSLLFGHSLSALPFCVYGGIAAISDDARIKLDQAAQQLAAYLKVDYLEYRHFQPFHQDWPTKDLYVTFRQKIAPDVEQNMLAIPRKQRAMVRKGIKNQLQGTIDQDTERFFQAYSTSVHRLGTPVFSRKYFCLLKTVFGDDCELLVITKDESIVSAVMSFYFREEVLPYYGGGTDLARGLAGNDFMYWELMRRACERGYQIFDFGRSKQGTGSYNFKRNWGFEPQPLFYEYQLHRAQVVPEHNPLNPKYQLFIKAWKKMPLSIANLIGPYIVKNLG</sequence>
<organism evidence="2 3">
    <name type="scientific">Nitrosomonas stercoris</name>
    <dbReference type="NCBI Taxonomy" id="1444684"/>
    <lineage>
        <taxon>Bacteria</taxon>
        <taxon>Pseudomonadati</taxon>
        <taxon>Pseudomonadota</taxon>
        <taxon>Betaproteobacteria</taxon>
        <taxon>Nitrosomonadales</taxon>
        <taxon>Nitrosomonadaceae</taxon>
        <taxon>Nitrosomonas</taxon>
    </lineage>
</organism>
<evidence type="ECO:0000313" key="3">
    <source>
        <dbReference type="Proteomes" id="UP000316473"/>
    </source>
</evidence>
<dbReference type="PANTHER" id="PTHR36174">
    <property type="entry name" value="LIPID II:GLYCINE GLYCYLTRANSFERASE"/>
    <property type="match status" value="1"/>
</dbReference>
<feature type="domain" description="BioF2-like acetyltransferase" evidence="1">
    <location>
        <begin position="162"/>
        <end position="294"/>
    </location>
</feature>
<dbReference type="Pfam" id="PF13480">
    <property type="entry name" value="Acetyltransf_6"/>
    <property type="match status" value="1"/>
</dbReference>
<dbReference type="KEGG" id="nst:Nstercoris_02175"/>
<reference evidence="2 3" key="1">
    <citation type="submission" date="2019-06" db="EMBL/GenBank/DDBJ databases">
        <title>Nitrosomonas stercoris KYUHI-S whole genome shotgun sequence.</title>
        <authorList>
            <person name="Nakagawa T."/>
            <person name="Tsuchiya Y."/>
            <person name="Takahashi R."/>
        </authorList>
    </citation>
    <scope>NUCLEOTIDE SEQUENCE [LARGE SCALE GENOMIC DNA]</scope>
    <source>
        <strain evidence="2 3">KYUHI-S</strain>
    </source>
</reference>
<dbReference type="InterPro" id="IPR017469">
    <property type="entry name" value="PEP-CTERM_FemAB-rel"/>
</dbReference>
<dbReference type="InterPro" id="IPR038740">
    <property type="entry name" value="BioF2-like_GNAT_dom"/>
</dbReference>
<evidence type="ECO:0000259" key="1">
    <source>
        <dbReference type="Pfam" id="PF13480"/>
    </source>
</evidence>
<dbReference type="InterPro" id="IPR016181">
    <property type="entry name" value="Acyl_CoA_acyltransferase"/>
</dbReference>
<dbReference type="SUPFAM" id="SSF55729">
    <property type="entry name" value="Acyl-CoA N-acyltransferases (Nat)"/>
    <property type="match status" value="2"/>
</dbReference>
<dbReference type="InterPro" id="IPR050644">
    <property type="entry name" value="PG_Glycine_Bridge_Synth"/>
</dbReference>
<dbReference type="PANTHER" id="PTHR36174:SF1">
    <property type="entry name" value="LIPID II:GLYCINE GLYCYLTRANSFERASE"/>
    <property type="match status" value="1"/>
</dbReference>
<dbReference type="Proteomes" id="UP000316473">
    <property type="component" value="Chromosome"/>
</dbReference>
<dbReference type="NCBIfam" id="TIGR03019">
    <property type="entry name" value="pepcterm_femAB"/>
    <property type="match status" value="1"/>
</dbReference>
<protein>
    <recommendedName>
        <fullName evidence="1">BioF2-like acetyltransferase domain-containing protein</fullName>
    </recommendedName>
</protein>
<name>A0A4Y1YPZ9_9PROT</name>
<dbReference type="EMBL" id="AP019755">
    <property type="protein sequence ID" value="BBL35898.1"/>
    <property type="molecule type" value="Genomic_DNA"/>
</dbReference>
<evidence type="ECO:0000313" key="2">
    <source>
        <dbReference type="EMBL" id="BBL35898.1"/>
    </source>
</evidence>
<keyword evidence="3" id="KW-1185">Reference proteome</keyword>
<gene>
    <name evidence="2" type="ORF">Nstercoris_02175</name>
</gene>
<dbReference type="AlphaFoldDB" id="A0A4Y1YPZ9"/>
<dbReference type="Gene3D" id="3.40.630.30">
    <property type="match status" value="1"/>
</dbReference>